<organism evidence="1 2">
    <name type="scientific">Trametes coccinea (strain BRFM310)</name>
    <name type="common">Pycnoporus coccineus</name>
    <dbReference type="NCBI Taxonomy" id="1353009"/>
    <lineage>
        <taxon>Eukaryota</taxon>
        <taxon>Fungi</taxon>
        <taxon>Dikarya</taxon>
        <taxon>Basidiomycota</taxon>
        <taxon>Agaricomycotina</taxon>
        <taxon>Agaricomycetes</taxon>
        <taxon>Polyporales</taxon>
        <taxon>Polyporaceae</taxon>
        <taxon>Trametes</taxon>
    </lineage>
</organism>
<evidence type="ECO:0008006" key="3">
    <source>
        <dbReference type="Google" id="ProtNLM"/>
    </source>
</evidence>
<evidence type="ECO:0000313" key="2">
    <source>
        <dbReference type="Proteomes" id="UP000193067"/>
    </source>
</evidence>
<accession>A0A1Y2IS22</accession>
<dbReference type="Gene3D" id="3.40.50.1820">
    <property type="entry name" value="alpha/beta hydrolase"/>
    <property type="match status" value="1"/>
</dbReference>
<reference evidence="1 2" key="1">
    <citation type="journal article" date="2015" name="Biotechnol. Biofuels">
        <title>Enhanced degradation of softwood versus hardwood by the white-rot fungus Pycnoporus coccineus.</title>
        <authorList>
            <person name="Couturier M."/>
            <person name="Navarro D."/>
            <person name="Chevret D."/>
            <person name="Henrissat B."/>
            <person name="Piumi F."/>
            <person name="Ruiz-Duenas F.J."/>
            <person name="Martinez A.T."/>
            <person name="Grigoriev I.V."/>
            <person name="Riley R."/>
            <person name="Lipzen A."/>
            <person name="Berrin J.G."/>
            <person name="Master E.R."/>
            <person name="Rosso M.N."/>
        </authorList>
    </citation>
    <scope>NUCLEOTIDE SEQUENCE [LARGE SCALE GENOMIC DNA]</scope>
    <source>
        <strain evidence="1 2">BRFM310</strain>
    </source>
</reference>
<dbReference type="SUPFAM" id="SSF53474">
    <property type="entry name" value="alpha/beta-Hydrolases"/>
    <property type="match status" value="1"/>
</dbReference>
<keyword evidence="2" id="KW-1185">Reference proteome</keyword>
<proteinExistence type="predicted"/>
<sequence>MTLPGGYHIFADSGAPEGLEHYPTVVIIHGYVWHAGVFSRLLPLAPSRRSRIILLNRKEYPGAAPYTAEERALLPDLLHDSPTQETETRLATEKLQTFMKLCAQELYEYLQALVVERHIPPACRTAQDCGIVLAGWSLGACWMTALLTYVARFPVGDVPLREYIRRVILYDAPTRLLGYPYPAHDPYNPFADDSLTYEERERVFTTWITSYYAHGDTVDTLERRKPLDAPPPTIASISPEELPTMLHVPPGMPGGSDWALLYGGVKYDIFTGLRKGTIFLAPEPEIAAGVGGTDASARGSAARGDAWADVEVRYVWGECSVWEMPYAAMMLRQELEDARRTGSGLRQPRIRPVSILRVEGANHFAHWDCPDRVLDAFLTSKVDFHA</sequence>
<name>A0A1Y2IS22_TRAC3</name>
<dbReference type="InterPro" id="IPR029058">
    <property type="entry name" value="AB_hydrolase_fold"/>
</dbReference>
<evidence type="ECO:0000313" key="1">
    <source>
        <dbReference type="EMBL" id="OSD03908.1"/>
    </source>
</evidence>
<protein>
    <recommendedName>
        <fullName evidence="3">Alpha/beta-hydrolase</fullName>
    </recommendedName>
</protein>
<dbReference type="Proteomes" id="UP000193067">
    <property type="component" value="Unassembled WGS sequence"/>
</dbReference>
<dbReference type="OrthoDB" id="3466517at2759"/>
<dbReference type="AlphaFoldDB" id="A0A1Y2IS22"/>
<dbReference type="EMBL" id="KZ084098">
    <property type="protein sequence ID" value="OSD03908.1"/>
    <property type="molecule type" value="Genomic_DNA"/>
</dbReference>
<gene>
    <name evidence="1" type="ORF">PYCCODRAFT_157874</name>
</gene>